<sequence>MESAKTTLSTIKGNVIDNQSTHEDLKSNVTDNQLTHEDLKSNVPKNQLTHEDLKSIVVKNQSDLEDLKSTLAEHKNMLSVCLDGLKNAFEFINYYNERLDAWDKKRKEVCQRLANLAESNRSSVYPTGDNRK</sequence>
<reference evidence="1" key="1">
    <citation type="submission" date="2006-10" db="EMBL/GenBank/DDBJ databases">
        <authorList>
            <person name="Amadeo P."/>
            <person name="Zhao Q."/>
            <person name="Wortman J."/>
            <person name="Fraser-Liggett C."/>
            <person name="Carlton J."/>
        </authorList>
    </citation>
    <scope>NUCLEOTIDE SEQUENCE</scope>
    <source>
        <strain evidence="1">G3</strain>
    </source>
</reference>
<dbReference type="AlphaFoldDB" id="A2F140"/>
<dbReference type="InParanoid" id="A2F140"/>
<dbReference type="VEuPathDB" id="TrichDB:TVAG_325050"/>
<protein>
    <submittedName>
        <fullName evidence="1">Uncharacterized protein</fullName>
    </submittedName>
</protein>
<organism evidence="1 2">
    <name type="scientific">Trichomonas vaginalis (strain ATCC PRA-98 / G3)</name>
    <dbReference type="NCBI Taxonomy" id="412133"/>
    <lineage>
        <taxon>Eukaryota</taxon>
        <taxon>Metamonada</taxon>
        <taxon>Parabasalia</taxon>
        <taxon>Trichomonadida</taxon>
        <taxon>Trichomonadidae</taxon>
        <taxon>Trichomonas</taxon>
    </lineage>
</organism>
<name>A2F140_TRIV3</name>
<dbReference type="Proteomes" id="UP000001542">
    <property type="component" value="Unassembled WGS sequence"/>
</dbReference>
<dbReference type="KEGG" id="tva:4759217"/>
<dbReference type="RefSeq" id="XP_001330239.1">
    <property type="nucleotide sequence ID" value="XM_001330204.1"/>
</dbReference>
<evidence type="ECO:0000313" key="2">
    <source>
        <dbReference type="Proteomes" id="UP000001542"/>
    </source>
</evidence>
<evidence type="ECO:0000313" key="1">
    <source>
        <dbReference type="EMBL" id="EAY01391.1"/>
    </source>
</evidence>
<proteinExistence type="predicted"/>
<keyword evidence="2" id="KW-1185">Reference proteome</keyword>
<gene>
    <name evidence="1" type="ORF">TVAG_325050</name>
</gene>
<dbReference type="EMBL" id="DS113569">
    <property type="protein sequence ID" value="EAY01391.1"/>
    <property type="molecule type" value="Genomic_DNA"/>
</dbReference>
<dbReference type="SMR" id="A2F140"/>
<accession>A2F140</accession>
<dbReference type="VEuPathDB" id="TrichDB:TVAGG3_0814840"/>
<reference evidence="1" key="2">
    <citation type="journal article" date="2007" name="Science">
        <title>Draft genome sequence of the sexually transmitted pathogen Trichomonas vaginalis.</title>
        <authorList>
            <person name="Carlton J.M."/>
            <person name="Hirt R.P."/>
            <person name="Silva J.C."/>
            <person name="Delcher A.L."/>
            <person name="Schatz M."/>
            <person name="Zhao Q."/>
            <person name="Wortman J.R."/>
            <person name="Bidwell S.L."/>
            <person name="Alsmark U.C.M."/>
            <person name="Besteiro S."/>
            <person name="Sicheritz-Ponten T."/>
            <person name="Noel C.J."/>
            <person name="Dacks J.B."/>
            <person name="Foster P.G."/>
            <person name="Simillion C."/>
            <person name="Van de Peer Y."/>
            <person name="Miranda-Saavedra D."/>
            <person name="Barton G.J."/>
            <person name="Westrop G.D."/>
            <person name="Mueller S."/>
            <person name="Dessi D."/>
            <person name="Fiori P.L."/>
            <person name="Ren Q."/>
            <person name="Paulsen I."/>
            <person name="Zhang H."/>
            <person name="Bastida-Corcuera F.D."/>
            <person name="Simoes-Barbosa A."/>
            <person name="Brown M.T."/>
            <person name="Hayes R.D."/>
            <person name="Mukherjee M."/>
            <person name="Okumura C.Y."/>
            <person name="Schneider R."/>
            <person name="Smith A.J."/>
            <person name="Vanacova S."/>
            <person name="Villalvazo M."/>
            <person name="Haas B.J."/>
            <person name="Pertea M."/>
            <person name="Feldblyum T.V."/>
            <person name="Utterback T.R."/>
            <person name="Shu C.L."/>
            <person name="Osoegawa K."/>
            <person name="de Jong P.J."/>
            <person name="Hrdy I."/>
            <person name="Horvathova L."/>
            <person name="Zubacova Z."/>
            <person name="Dolezal P."/>
            <person name="Malik S.B."/>
            <person name="Logsdon J.M. Jr."/>
            <person name="Henze K."/>
            <person name="Gupta A."/>
            <person name="Wang C.C."/>
            <person name="Dunne R.L."/>
            <person name="Upcroft J.A."/>
            <person name="Upcroft P."/>
            <person name="White O."/>
            <person name="Salzberg S.L."/>
            <person name="Tang P."/>
            <person name="Chiu C.-H."/>
            <person name="Lee Y.-S."/>
            <person name="Embley T.M."/>
            <person name="Coombs G.H."/>
            <person name="Mottram J.C."/>
            <person name="Tachezy J."/>
            <person name="Fraser-Liggett C.M."/>
            <person name="Johnson P.J."/>
        </authorList>
    </citation>
    <scope>NUCLEOTIDE SEQUENCE [LARGE SCALE GENOMIC DNA]</scope>
    <source>
        <strain evidence="1">G3</strain>
    </source>
</reference>